<dbReference type="EMBL" id="PUIB01000007">
    <property type="protein sequence ID" value="PQO40947.1"/>
    <property type="molecule type" value="Genomic_DNA"/>
</dbReference>
<dbReference type="AlphaFoldDB" id="A0A2S8G950"/>
<dbReference type="Proteomes" id="UP000239388">
    <property type="component" value="Unassembled WGS sequence"/>
</dbReference>
<evidence type="ECO:0000313" key="2">
    <source>
        <dbReference type="EMBL" id="PQO40947.1"/>
    </source>
</evidence>
<protein>
    <submittedName>
        <fullName evidence="2">Uncharacterized protein</fullName>
    </submittedName>
</protein>
<name>A0A2S8G950_9BACT</name>
<proteinExistence type="predicted"/>
<evidence type="ECO:0000313" key="3">
    <source>
        <dbReference type="Proteomes" id="UP000239388"/>
    </source>
</evidence>
<feature type="region of interest" description="Disordered" evidence="1">
    <location>
        <begin position="34"/>
        <end position="71"/>
    </location>
</feature>
<evidence type="ECO:0000256" key="1">
    <source>
        <dbReference type="SAM" id="MobiDB-lite"/>
    </source>
</evidence>
<sequence length="71" mass="7757">MIEFAKRGEKVRSHALGKLPEADLVRRGENRFHFHLTNEGNGNGGGGRQKPVPRLKPERSKRGAAKVAIGA</sequence>
<organism evidence="2 3">
    <name type="scientific">Blastopirellula marina</name>
    <dbReference type="NCBI Taxonomy" id="124"/>
    <lineage>
        <taxon>Bacteria</taxon>
        <taxon>Pseudomonadati</taxon>
        <taxon>Planctomycetota</taxon>
        <taxon>Planctomycetia</taxon>
        <taxon>Pirellulales</taxon>
        <taxon>Pirellulaceae</taxon>
        <taxon>Blastopirellula</taxon>
    </lineage>
</organism>
<comment type="caution">
    <text evidence="2">The sequence shown here is derived from an EMBL/GenBank/DDBJ whole genome shotgun (WGS) entry which is preliminary data.</text>
</comment>
<gene>
    <name evidence="2" type="ORF">C5Y98_05040</name>
</gene>
<reference evidence="2 3" key="1">
    <citation type="submission" date="2018-02" db="EMBL/GenBank/DDBJ databases">
        <title>Comparative genomes isolates from brazilian mangrove.</title>
        <authorList>
            <person name="Araujo J.E."/>
            <person name="Taketani R.G."/>
            <person name="Silva M.C.P."/>
            <person name="Loureco M.V."/>
            <person name="Andreote F.D."/>
        </authorList>
    </citation>
    <scope>NUCLEOTIDE SEQUENCE [LARGE SCALE GENOMIC DNA]</scope>
    <source>
        <strain evidence="2 3">NAP PRIS-MGV</strain>
    </source>
</reference>
<accession>A0A2S8G950</accession>